<evidence type="ECO:0000313" key="1">
    <source>
        <dbReference type="EMBL" id="KAB0676181.1"/>
    </source>
</evidence>
<name>A0A7V7PKF8_9HYPH</name>
<dbReference type="InterPro" id="IPR045372">
    <property type="entry name" value="YidB"/>
</dbReference>
<dbReference type="Pfam" id="PF20159">
    <property type="entry name" value="YidB"/>
    <property type="match status" value="1"/>
</dbReference>
<dbReference type="EMBL" id="VZDO01000025">
    <property type="protein sequence ID" value="KAB0676181.1"/>
    <property type="molecule type" value="Genomic_DNA"/>
</dbReference>
<dbReference type="InterPro" id="IPR027405">
    <property type="entry name" value="YidB-like"/>
</dbReference>
<dbReference type="AlphaFoldDB" id="A0A7V7PKF8"/>
<organism evidence="1 2">
    <name type="scientific">Plantimonas leprariae</name>
    <dbReference type="NCBI Taxonomy" id="2615207"/>
    <lineage>
        <taxon>Bacteria</taxon>
        <taxon>Pseudomonadati</taxon>
        <taxon>Pseudomonadota</taxon>
        <taxon>Alphaproteobacteria</taxon>
        <taxon>Hyphomicrobiales</taxon>
        <taxon>Aurantimonadaceae</taxon>
        <taxon>Plantimonas</taxon>
    </lineage>
</organism>
<keyword evidence="2" id="KW-1185">Reference proteome</keyword>
<dbReference type="RefSeq" id="WP_150973588.1">
    <property type="nucleotide sequence ID" value="NZ_VZDO01000025.1"/>
</dbReference>
<dbReference type="SUPFAM" id="SSF140804">
    <property type="entry name" value="YidB-like"/>
    <property type="match status" value="1"/>
</dbReference>
<dbReference type="Proteomes" id="UP000432089">
    <property type="component" value="Unassembled WGS sequence"/>
</dbReference>
<gene>
    <name evidence="1" type="ORF">F6X38_21795</name>
</gene>
<comment type="caution">
    <text evidence="1">The sequence shown here is derived from an EMBL/GenBank/DDBJ whole genome shotgun (WGS) entry which is preliminary data.</text>
</comment>
<reference evidence="1 2" key="1">
    <citation type="submission" date="2019-09" db="EMBL/GenBank/DDBJ databases">
        <title>YIM 132180 draft genome.</title>
        <authorList>
            <person name="Zhang K."/>
        </authorList>
    </citation>
    <scope>NUCLEOTIDE SEQUENCE [LARGE SCALE GENOMIC DNA]</scope>
    <source>
        <strain evidence="1 2">YIM 132180</strain>
    </source>
</reference>
<evidence type="ECO:0000313" key="2">
    <source>
        <dbReference type="Proteomes" id="UP000432089"/>
    </source>
</evidence>
<proteinExistence type="predicted"/>
<accession>A0A7V7PKF8</accession>
<protein>
    <submittedName>
        <fullName evidence="1">DUF937 domain-containing protein</fullName>
    </submittedName>
</protein>
<sequence length="177" mass="16944">MGLLDQVIGNVINSRMGGQQGGMGGGLGGMLGGALGGGGLGGGGMGGMGGGSSPLVMALMALLGSGALGGGGGGLGGLLGGMTGGGIAGGLGGLLERFQQNGHGSIADSWVGDGENQPIAPHQLNQALGQDTVDQLSQQTGLPQGDLLQQLSQVLPDVVHGVTPNGRLPTEAEASQW</sequence>
<dbReference type="Gene3D" id="1.10.10.690">
    <property type="entry name" value="YidB-like"/>
    <property type="match status" value="1"/>
</dbReference>